<proteinExistence type="predicted"/>
<accession>A0A317EWX5</accession>
<reference evidence="3" key="1">
    <citation type="submission" date="2018-05" db="EMBL/GenBank/DDBJ databases">
        <title>Pedobacter paludis sp. nov., isolated from wetland soil.</title>
        <authorList>
            <person name="Zhang Y."/>
        </authorList>
    </citation>
    <scope>NUCLEOTIDE SEQUENCE [LARGE SCALE GENOMIC DNA]</scope>
    <source>
        <strain evidence="3">R-8</strain>
    </source>
</reference>
<evidence type="ECO:0000256" key="1">
    <source>
        <dbReference type="SAM" id="SignalP"/>
    </source>
</evidence>
<comment type="caution">
    <text evidence="2">The sequence shown here is derived from an EMBL/GenBank/DDBJ whole genome shotgun (WGS) entry which is preliminary data.</text>
</comment>
<dbReference type="OrthoDB" id="766105at2"/>
<dbReference type="RefSeq" id="WP_109930111.1">
    <property type="nucleotide sequence ID" value="NZ_QGNY01000004.1"/>
</dbReference>
<feature type="signal peptide" evidence="1">
    <location>
        <begin position="1"/>
        <end position="21"/>
    </location>
</feature>
<dbReference type="Proteomes" id="UP000245391">
    <property type="component" value="Unassembled WGS sequence"/>
</dbReference>
<dbReference type="AlphaFoldDB" id="A0A317EWX5"/>
<gene>
    <name evidence="2" type="ORF">DF947_12050</name>
</gene>
<keyword evidence="1" id="KW-0732">Signal</keyword>
<keyword evidence="3" id="KW-1185">Reference proteome</keyword>
<name>A0A317EWX5_9SPHI</name>
<protein>
    <recommendedName>
        <fullName evidence="4">Peptidase C39-like domain-containing protein</fullName>
    </recommendedName>
</protein>
<organism evidence="2 3">
    <name type="scientific">Pedobacter paludis</name>
    <dbReference type="NCBI Taxonomy" id="2203212"/>
    <lineage>
        <taxon>Bacteria</taxon>
        <taxon>Pseudomonadati</taxon>
        <taxon>Bacteroidota</taxon>
        <taxon>Sphingobacteriia</taxon>
        <taxon>Sphingobacteriales</taxon>
        <taxon>Sphingobacteriaceae</taxon>
        <taxon>Pedobacter</taxon>
    </lineage>
</organism>
<feature type="chain" id="PRO_5016406994" description="Peptidase C39-like domain-containing protein" evidence="1">
    <location>
        <begin position="22"/>
        <end position="212"/>
    </location>
</feature>
<evidence type="ECO:0000313" key="3">
    <source>
        <dbReference type="Proteomes" id="UP000245391"/>
    </source>
</evidence>
<dbReference type="EMBL" id="QGNY01000004">
    <property type="protein sequence ID" value="PWS31331.1"/>
    <property type="molecule type" value="Genomic_DNA"/>
</dbReference>
<evidence type="ECO:0008006" key="4">
    <source>
        <dbReference type="Google" id="ProtNLM"/>
    </source>
</evidence>
<evidence type="ECO:0000313" key="2">
    <source>
        <dbReference type="EMBL" id="PWS31331.1"/>
    </source>
</evidence>
<sequence>MKNLLKIIFLFLLFKSTNTNAQLPKITGGNSNYQDSYFKAYQYLKCNYDFTIAYYVTGGWSAADVINIQALVLKDKSWKKILLQIPKKNKEPSAEPKVKIASFNGKKALQLVDDLTAIGFWSIDNDSLNIKEIKPKIPSENFINKDTVVIVADRTRRFSVVDGSSYHFVIIKNNELKIYRCDNPESYLGFFPEINATAVFVKAKTLFEKTMK</sequence>